<evidence type="ECO:0000256" key="1">
    <source>
        <dbReference type="SAM" id="MobiDB-lite"/>
    </source>
</evidence>
<accession>A0A3G5AGA0</accession>
<organism evidence="2">
    <name type="scientific">Solumvirus sp</name>
    <dbReference type="NCBI Taxonomy" id="2487773"/>
    <lineage>
        <taxon>Viruses</taxon>
        <taxon>Pithoviruses</taxon>
    </lineage>
</organism>
<reference evidence="2" key="1">
    <citation type="submission" date="2018-10" db="EMBL/GenBank/DDBJ databases">
        <title>Hidden diversity of soil giant viruses.</title>
        <authorList>
            <person name="Schulz F."/>
            <person name="Alteio L."/>
            <person name="Goudeau D."/>
            <person name="Ryan E.M."/>
            <person name="Malmstrom R.R."/>
            <person name="Blanchard J."/>
            <person name="Woyke T."/>
        </authorList>
    </citation>
    <scope>NUCLEOTIDE SEQUENCE</scope>
    <source>
        <strain evidence="2">SMV1</strain>
    </source>
</reference>
<proteinExistence type="predicted"/>
<dbReference type="EMBL" id="MK072498">
    <property type="protein sequence ID" value="AYV86192.1"/>
    <property type="molecule type" value="Genomic_DNA"/>
</dbReference>
<feature type="region of interest" description="Disordered" evidence="1">
    <location>
        <begin position="107"/>
        <end position="140"/>
    </location>
</feature>
<evidence type="ECO:0000313" key="2">
    <source>
        <dbReference type="EMBL" id="AYV86192.1"/>
    </source>
</evidence>
<evidence type="ECO:0008006" key="3">
    <source>
        <dbReference type="Google" id="ProtNLM"/>
    </source>
</evidence>
<protein>
    <recommendedName>
        <fullName evidence="3">Collagen triple helix repeat protein</fullName>
    </recommendedName>
</protein>
<dbReference type="Pfam" id="PF01391">
    <property type="entry name" value="Collagen"/>
    <property type="match status" value="1"/>
</dbReference>
<dbReference type="InterPro" id="IPR008160">
    <property type="entry name" value="Collagen"/>
</dbReference>
<name>A0A3G5AGA0_9VIRU</name>
<gene>
    <name evidence="2" type="ORF">Solumvirus1_67</name>
</gene>
<sequence>MPNDIVVLVLTAGTYSIDYSYDEYIIDASGGNVTMNIQPIQADGSPFDIYRRDTSGNSVTINPDPSNTINGLSSLNVTPGYAAFFVSSGTDWSLRFPPNFNAVGITGATGTTGPTGVTGATGPTGLTGATGPTGITGPTGATGITGITGPTGATGPAGAWSTLVTSSLSSAATSLTVNVPSSTRYLEVAVRATGVSTAITPIIQFNSDNGSNYLYWVLSGSVVTLIPTALYSSTTSNVTSIQMTATTMTNFSFSLNIRNISGAPKVVTFTGMTDALSGGTPVYCSGGGSWSSNSQITSITLGSTGGTVNFGAGTEMEVWGSN</sequence>